<dbReference type="Proteomes" id="UP000077355">
    <property type="component" value="Unassembled WGS sequence"/>
</dbReference>
<comment type="similarity">
    <text evidence="2">Belongs to the bacterial solute-binding protein 2 family.</text>
</comment>
<name>A0A168QPM1_9BACL</name>
<protein>
    <submittedName>
        <fullName evidence="5">LacI family transcriptional regulator</fullName>
    </submittedName>
</protein>
<dbReference type="InterPro" id="IPR050555">
    <property type="entry name" value="Bact_Solute-Bind_Prot2"/>
</dbReference>
<dbReference type="Pfam" id="PF13407">
    <property type="entry name" value="Peripla_BP_4"/>
    <property type="match status" value="1"/>
</dbReference>
<proteinExistence type="inferred from homology"/>
<sequence>MLKYTTIISTILCFVGLCVFLIIINSKEETSAPIRAIPSTTNHERTSITRTFGIIYPMAHSYYGMITEIAEETAKANGVHLIVKAPDETSVEQQIRMMDTFIQQQVDGIAIDPIDSVALIPMINKAMNSGIPVVCFESDSPESKRLAFIGTDNHHSGKQMGVIISSLLKNKGMILVETGMSEMNSLSERLDGLLTYLNENTEIQVLDVLYNKGNSARATADLELMIDDHPHFDAFVGLDFISASSSIFVWKAKGLDRYAFTFGMTPKINEAIRNGQITSSLSQNEQEWGKLIIERLLQASDDKPIPVFDDTGIMEINRSVVQDNE</sequence>
<organism evidence="5 6">
    <name type="scientific">Paenibacillus antarcticus</name>
    <dbReference type="NCBI Taxonomy" id="253703"/>
    <lineage>
        <taxon>Bacteria</taxon>
        <taxon>Bacillati</taxon>
        <taxon>Bacillota</taxon>
        <taxon>Bacilli</taxon>
        <taxon>Bacillales</taxon>
        <taxon>Paenibacillaceae</taxon>
        <taxon>Paenibacillus</taxon>
    </lineage>
</organism>
<comment type="caution">
    <text evidence="5">The sequence shown here is derived from an EMBL/GenBank/DDBJ whole genome shotgun (WGS) entry which is preliminary data.</text>
</comment>
<reference evidence="5 6" key="1">
    <citation type="submission" date="2016-03" db="EMBL/GenBank/DDBJ databases">
        <title>Draft genome sequence of Paenibacillus antarcticus CECT 5836.</title>
        <authorList>
            <person name="Shin S.-K."/>
            <person name="Yi H."/>
        </authorList>
    </citation>
    <scope>NUCLEOTIDE SEQUENCE [LARGE SCALE GENOMIC DNA]</scope>
    <source>
        <strain evidence="5 6">CECT 5836</strain>
    </source>
</reference>
<accession>A0A168QPM1</accession>
<evidence type="ECO:0000256" key="2">
    <source>
        <dbReference type="ARBA" id="ARBA00007639"/>
    </source>
</evidence>
<dbReference type="OrthoDB" id="6196975at2"/>
<dbReference type="SUPFAM" id="SSF53822">
    <property type="entry name" value="Periplasmic binding protein-like I"/>
    <property type="match status" value="1"/>
</dbReference>
<dbReference type="PANTHER" id="PTHR30036">
    <property type="entry name" value="D-XYLOSE-BINDING PERIPLASMIC PROTEIN"/>
    <property type="match status" value="1"/>
</dbReference>
<evidence type="ECO:0000313" key="5">
    <source>
        <dbReference type="EMBL" id="OAB48037.1"/>
    </source>
</evidence>
<evidence type="ECO:0000256" key="3">
    <source>
        <dbReference type="SAM" id="Phobius"/>
    </source>
</evidence>
<evidence type="ECO:0000256" key="1">
    <source>
        <dbReference type="ARBA" id="ARBA00004196"/>
    </source>
</evidence>
<gene>
    <name evidence="5" type="ORF">PBAT_03965</name>
</gene>
<feature type="domain" description="Periplasmic binding protein" evidence="4">
    <location>
        <begin position="58"/>
        <end position="301"/>
    </location>
</feature>
<dbReference type="EMBL" id="LVJI01000002">
    <property type="protein sequence ID" value="OAB48037.1"/>
    <property type="molecule type" value="Genomic_DNA"/>
</dbReference>
<evidence type="ECO:0000259" key="4">
    <source>
        <dbReference type="Pfam" id="PF13407"/>
    </source>
</evidence>
<dbReference type="InterPro" id="IPR025997">
    <property type="entry name" value="SBP_2_dom"/>
</dbReference>
<keyword evidence="3" id="KW-0472">Membrane</keyword>
<dbReference type="PANTHER" id="PTHR30036:SF7">
    <property type="entry name" value="ABC TRANSPORTER PERIPLASMIC-BINDING PROTEIN YPHF"/>
    <property type="match status" value="1"/>
</dbReference>
<dbReference type="AlphaFoldDB" id="A0A168QPM1"/>
<keyword evidence="3" id="KW-1133">Transmembrane helix</keyword>
<dbReference type="RefSeq" id="WP_068646784.1">
    <property type="nucleotide sequence ID" value="NZ_CP043611.1"/>
</dbReference>
<keyword evidence="3" id="KW-0812">Transmembrane</keyword>
<comment type="subcellular location">
    <subcellularLocation>
        <location evidence="1">Cell envelope</location>
    </subcellularLocation>
</comment>
<dbReference type="GO" id="GO:0030288">
    <property type="term" value="C:outer membrane-bounded periplasmic space"/>
    <property type="evidence" value="ECO:0007669"/>
    <property type="project" value="TreeGrafter"/>
</dbReference>
<dbReference type="InterPro" id="IPR028082">
    <property type="entry name" value="Peripla_BP_I"/>
</dbReference>
<feature type="transmembrane region" description="Helical" evidence="3">
    <location>
        <begin position="6"/>
        <end position="25"/>
    </location>
</feature>
<evidence type="ECO:0000313" key="6">
    <source>
        <dbReference type="Proteomes" id="UP000077355"/>
    </source>
</evidence>
<dbReference type="Gene3D" id="3.40.50.2300">
    <property type="match status" value="2"/>
</dbReference>
<keyword evidence="6" id="KW-1185">Reference proteome</keyword>
<dbReference type="GO" id="GO:0030246">
    <property type="term" value="F:carbohydrate binding"/>
    <property type="evidence" value="ECO:0007669"/>
    <property type="project" value="TreeGrafter"/>
</dbReference>